<dbReference type="EMBL" id="AYEV01000011">
    <property type="protein sequence ID" value="ESK56086.1"/>
    <property type="molecule type" value="Genomic_DNA"/>
</dbReference>
<evidence type="ECO:0000313" key="2">
    <source>
        <dbReference type="Proteomes" id="UP000017404"/>
    </source>
</evidence>
<dbReference type="OrthoDB" id="9787207at2"/>
<dbReference type="STRING" id="202955.GCA_000759995_02679"/>
<dbReference type="Pfam" id="PF06224">
    <property type="entry name" value="AlkZ-like"/>
    <property type="match status" value="1"/>
</dbReference>
<dbReference type="Proteomes" id="UP000017404">
    <property type="component" value="Unassembled WGS sequence"/>
</dbReference>
<sequence length="404" mass="47504">MSIKQTDLSKKLRQITLEAQGLIQEQAFGSGKAAVLSALEQLGYIQIDTLSVVTRAHHHTLWTRIPDYQPQWLDQLVTERHIFEYWFHAASYLPMQDFRFALPKMLSIKNGESRYYQADTQVMRNVYDKIRIDGPQKSRAFESLSKNNGSWWNWKPTKIALEQLFMQGDLMISARSGMEKVYDIRERVLPNTVNTTPPTALEYAEYLVRKYLRAYGFTTMKQMTHLQTGSVLRKNIETILNQMLEDNIIQKLVTPEMQIIYVLTDLFEKTDATHHPKLSLLSPFDNSIIHRERVKTCFDFDFRLECYTPQHKRKYGYFCLPILFGDVFIGRVDCKAHRKSGQFELIHLHVENRQIDMALWLTPFLNTLHRFVHFNQCQSIHVTQISPSELSDTIREFIEMRQMI</sequence>
<protein>
    <recommendedName>
        <fullName evidence="3">Winged helix-turn-helix domain-containing protein</fullName>
    </recommendedName>
</protein>
<accession>V2V5E3</accession>
<dbReference type="PANTHER" id="PTHR30528:SF0">
    <property type="entry name" value="CYTOPLASMIC PROTEIN"/>
    <property type="match status" value="1"/>
</dbReference>
<proteinExistence type="predicted"/>
<keyword evidence="2" id="KW-1185">Reference proteome</keyword>
<comment type="caution">
    <text evidence="1">The sequence shown here is derived from an EMBL/GenBank/DDBJ whole genome shotgun (WGS) entry which is preliminary data.</text>
</comment>
<gene>
    <name evidence="1" type="ORF">F990_01299</name>
</gene>
<dbReference type="PANTHER" id="PTHR30528">
    <property type="entry name" value="CYTOPLASMIC PROTEIN"/>
    <property type="match status" value="1"/>
</dbReference>
<dbReference type="InterPro" id="IPR009351">
    <property type="entry name" value="AlkZ-like"/>
</dbReference>
<dbReference type="eggNOG" id="COG3214">
    <property type="taxonomic scope" value="Bacteria"/>
</dbReference>
<dbReference type="PATRIC" id="fig|1120928.5.peg.1327"/>
<organism evidence="1 2">
    <name type="scientific">Acinetobacter tjernbergiae DSM 14971 = CIP 107465</name>
    <dbReference type="NCBI Taxonomy" id="1120928"/>
    <lineage>
        <taxon>Bacteria</taxon>
        <taxon>Pseudomonadati</taxon>
        <taxon>Pseudomonadota</taxon>
        <taxon>Gammaproteobacteria</taxon>
        <taxon>Moraxellales</taxon>
        <taxon>Moraxellaceae</taxon>
        <taxon>Acinetobacter</taxon>
    </lineage>
</organism>
<dbReference type="AlphaFoldDB" id="V2V5E3"/>
<name>V2V5E3_9GAMM</name>
<dbReference type="RefSeq" id="WP_018677395.1">
    <property type="nucleotide sequence ID" value="NZ_AYEV01000011.1"/>
</dbReference>
<evidence type="ECO:0000313" key="1">
    <source>
        <dbReference type="EMBL" id="ESK56086.1"/>
    </source>
</evidence>
<evidence type="ECO:0008006" key="3">
    <source>
        <dbReference type="Google" id="ProtNLM"/>
    </source>
</evidence>
<reference evidence="1 2" key="1">
    <citation type="submission" date="2013-10" db="EMBL/GenBank/DDBJ databases">
        <title>The Genome Sequence of Acinetobacter tjernbergiae CIP107465.</title>
        <authorList>
            <consortium name="The Broad Institute Genomics Platform"/>
            <consortium name="The Broad Institute Genome Sequencing Center for Infectious Disease"/>
            <person name="Cerqueira G."/>
            <person name="Feldgarden M."/>
            <person name="Courvalin P."/>
            <person name="Grillot-Courvalin C."/>
            <person name="Clermont D."/>
            <person name="Rocha E."/>
            <person name="Yoon E.-J."/>
            <person name="Nemec A."/>
            <person name="Young S.K."/>
            <person name="Zeng Q."/>
            <person name="Gargeya S."/>
            <person name="Fitzgerald M."/>
            <person name="Abouelleil A."/>
            <person name="Alvarado L."/>
            <person name="Berlin A.M."/>
            <person name="Chapman S.B."/>
            <person name="Gainer-Dewar J."/>
            <person name="Goldberg J."/>
            <person name="Gnerre S."/>
            <person name="Griggs A."/>
            <person name="Gujja S."/>
            <person name="Hansen M."/>
            <person name="Howarth C."/>
            <person name="Imamovic A."/>
            <person name="Ireland A."/>
            <person name="Larimer J."/>
            <person name="McCowan C."/>
            <person name="Murphy C."/>
            <person name="Pearson M."/>
            <person name="Poon T.W."/>
            <person name="Priest M."/>
            <person name="Roberts A."/>
            <person name="Saif S."/>
            <person name="Shea T."/>
            <person name="Sykes S."/>
            <person name="Wortman J."/>
            <person name="Nusbaum C."/>
            <person name="Birren B."/>
        </authorList>
    </citation>
    <scope>NUCLEOTIDE SEQUENCE [LARGE SCALE GENOMIC DNA]</scope>
    <source>
        <strain evidence="1 2">CIP 107465</strain>
    </source>
</reference>